<comment type="similarity">
    <text evidence="1">Belongs to the SDHAF4 family.</text>
</comment>
<proteinExistence type="inferred from homology"/>
<evidence type="ECO:0000256" key="2">
    <source>
        <dbReference type="SAM" id="MobiDB-lite"/>
    </source>
</evidence>
<dbReference type="EMBL" id="CAXAJV020001293">
    <property type="protein sequence ID" value="CAL7944799.1"/>
    <property type="molecule type" value="Genomic_DNA"/>
</dbReference>
<keyword evidence="4" id="KW-1185">Reference proteome</keyword>
<evidence type="ECO:0000313" key="3">
    <source>
        <dbReference type="EMBL" id="CAL7944799.1"/>
    </source>
</evidence>
<dbReference type="Proteomes" id="UP001642520">
    <property type="component" value="Unassembled WGS sequence"/>
</dbReference>
<dbReference type="InterPro" id="IPR012875">
    <property type="entry name" value="SDHF4"/>
</dbReference>
<protein>
    <recommendedName>
        <fullName evidence="5">Succinate dehydrogenase assembly factor 4, mitochondrial</fullName>
    </recommendedName>
</protein>
<feature type="region of interest" description="Disordered" evidence="2">
    <location>
        <begin position="98"/>
        <end position="121"/>
    </location>
</feature>
<gene>
    <name evidence="3" type="ORF">XYLVIOL_LOCUS6849</name>
</gene>
<evidence type="ECO:0000313" key="4">
    <source>
        <dbReference type="Proteomes" id="UP001642520"/>
    </source>
</evidence>
<organism evidence="3 4">
    <name type="scientific">Xylocopa violacea</name>
    <name type="common">Violet carpenter bee</name>
    <name type="synonym">Apis violacea</name>
    <dbReference type="NCBI Taxonomy" id="135666"/>
    <lineage>
        <taxon>Eukaryota</taxon>
        <taxon>Metazoa</taxon>
        <taxon>Ecdysozoa</taxon>
        <taxon>Arthropoda</taxon>
        <taxon>Hexapoda</taxon>
        <taxon>Insecta</taxon>
        <taxon>Pterygota</taxon>
        <taxon>Neoptera</taxon>
        <taxon>Endopterygota</taxon>
        <taxon>Hymenoptera</taxon>
        <taxon>Apocrita</taxon>
        <taxon>Aculeata</taxon>
        <taxon>Apoidea</taxon>
        <taxon>Anthophila</taxon>
        <taxon>Apidae</taxon>
        <taxon>Xylocopa</taxon>
        <taxon>Xylocopa</taxon>
    </lineage>
</organism>
<name>A0ABP1NUW6_XYLVO</name>
<sequence length="121" mass="14081">MNILKPNLSLLRVNINMYNSLNKIFSHNHIKPPIYRCREFSIDASLRNQETGSKDAKEESIRMKQFHKKLKLQPIPRVPPRERFVDLVLVETDSSGELITDSEKDPTKWGDWQTGGRVSDF</sequence>
<reference evidence="3 4" key="1">
    <citation type="submission" date="2024-08" db="EMBL/GenBank/DDBJ databases">
        <authorList>
            <person name="Will J Nash"/>
            <person name="Angela Man"/>
            <person name="Seanna McTaggart"/>
            <person name="Kendall Baker"/>
            <person name="Tom Barker"/>
            <person name="Leah Catchpole"/>
            <person name="Alex Durrant"/>
            <person name="Karim Gharbi"/>
            <person name="Naomi Irish"/>
            <person name="Gemy Kaithakottil"/>
            <person name="Debby Ku"/>
            <person name="Aaliyah Providence"/>
            <person name="Felix Shaw"/>
            <person name="David Swarbreck"/>
            <person name="Chris Watkins"/>
            <person name="Ann M. McCartney"/>
            <person name="Giulio Formenti"/>
            <person name="Alice Mouton"/>
            <person name="Noel Vella"/>
            <person name="Bjorn M von Reumont"/>
            <person name="Adriana Vella"/>
            <person name="Wilfried Haerty"/>
        </authorList>
    </citation>
    <scope>NUCLEOTIDE SEQUENCE [LARGE SCALE GENOMIC DNA]</scope>
</reference>
<comment type="caution">
    <text evidence="3">The sequence shown here is derived from an EMBL/GenBank/DDBJ whole genome shotgun (WGS) entry which is preliminary data.</text>
</comment>
<evidence type="ECO:0000256" key="1">
    <source>
        <dbReference type="ARBA" id="ARBA00005701"/>
    </source>
</evidence>
<evidence type="ECO:0008006" key="5">
    <source>
        <dbReference type="Google" id="ProtNLM"/>
    </source>
</evidence>
<accession>A0ABP1NUW6</accession>
<dbReference type="Pfam" id="PF07896">
    <property type="entry name" value="DUF1674"/>
    <property type="match status" value="1"/>
</dbReference>